<dbReference type="Proteomes" id="UP001519363">
    <property type="component" value="Unassembled WGS sequence"/>
</dbReference>
<accession>A0ABS5A3H6</accession>
<keyword evidence="3" id="KW-1185">Reference proteome</keyword>
<evidence type="ECO:0000313" key="2">
    <source>
        <dbReference type="EMBL" id="MBP2471140.1"/>
    </source>
</evidence>
<evidence type="ECO:0000256" key="1">
    <source>
        <dbReference type="SAM" id="MobiDB-lite"/>
    </source>
</evidence>
<dbReference type="EMBL" id="JAGIOO010000001">
    <property type="protein sequence ID" value="MBP2471140.1"/>
    <property type="molecule type" value="Genomic_DNA"/>
</dbReference>
<protein>
    <submittedName>
        <fullName evidence="2">2-polyprenyl-6-methoxyphenol hydroxylase-like FAD-dependent oxidoreductase</fullName>
    </submittedName>
</protein>
<name>A0ABS5A3H6_9PSEU</name>
<organism evidence="2 3">
    <name type="scientific">Crossiella equi</name>
    <dbReference type="NCBI Taxonomy" id="130796"/>
    <lineage>
        <taxon>Bacteria</taxon>
        <taxon>Bacillati</taxon>
        <taxon>Actinomycetota</taxon>
        <taxon>Actinomycetes</taxon>
        <taxon>Pseudonocardiales</taxon>
        <taxon>Pseudonocardiaceae</taxon>
        <taxon>Crossiella</taxon>
    </lineage>
</organism>
<dbReference type="Gene3D" id="3.50.50.60">
    <property type="entry name" value="FAD/NAD(P)-binding domain"/>
    <property type="match status" value="1"/>
</dbReference>
<dbReference type="PANTHER" id="PTHR43422">
    <property type="entry name" value="THIAMINE THIAZOLE SYNTHASE"/>
    <property type="match status" value="1"/>
</dbReference>
<dbReference type="InterPro" id="IPR036188">
    <property type="entry name" value="FAD/NAD-bd_sf"/>
</dbReference>
<feature type="region of interest" description="Disordered" evidence="1">
    <location>
        <begin position="439"/>
        <end position="459"/>
    </location>
</feature>
<dbReference type="PANTHER" id="PTHR43422:SF3">
    <property type="entry name" value="THIAMINE THIAZOLE SYNTHASE"/>
    <property type="match status" value="1"/>
</dbReference>
<dbReference type="RefSeq" id="WP_209706140.1">
    <property type="nucleotide sequence ID" value="NZ_JAGIOO010000001.1"/>
</dbReference>
<dbReference type="SUPFAM" id="SSF51905">
    <property type="entry name" value="FAD/NAD(P)-binding domain"/>
    <property type="match status" value="1"/>
</dbReference>
<evidence type="ECO:0000313" key="3">
    <source>
        <dbReference type="Proteomes" id="UP001519363"/>
    </source>
</evidence>
<gene>
    <name evidence="2" type="ORF">JOF53_000012</name>
</gene>
<reference evidence="2 3" key="1">
    <citation type="submission" date="2021-03" db="EMBL/GenBank/DDBJ databases">
        <title>Sequencing the genomes of 1000 actinobacteria strains.</title>
        <authorList>
            <person name="Klenk H.-P."/>
        </authorList>
    </citation>
    <scope>NUCLEOTIDE SEQUENCE [LARGE SCALE GENOMIC DNA]</scope>
    <source>
        <strain evidence="2 3">DSM 44580</strain>
    </source>
</reference>
<proteinExistence type="predicted"/>
<sequence length="459" mass="48813">MTPSSYEHVLVLGGGLAGIFTAMALAPHADRLTVVEADPADADPSARRGAPQARHTHVLISGGARAIDDLSPGATRALRAAGAVEVNIPGRYLGLIHDGWQPRFHTDQFILGCTRGLLESLLRERLRQIPNVTTVDHTHVDGLTGGTERITGARLGTDAVPADLVVDATGRRSAADRWLTELGFPQVPERVVDPGIFYATCIFESPPGLPSTFPGLNVQTQPGSTEETRRGGVALPIEGNRWTVTLAGARGSEPSTAPDAFHAYAAVLPYPTIADFISAANPIGTPVGFRADANRLRQYERLRPAPHGFLAIGDAYATFNPVYGHGMATAALAAVAVRNLLRKSPNATTNALQRAVARASSLPWAMAVGQDLRYPQTRGPRPGVLARLLNRLQDRVAAGGATDVEVAKAHIDLFVLAAPPSRMLNRHILRAALRGPRRSALPAPPFTPEEAAVLTRPPR</sequence>
<comment type="caution">
    <text evidence="2">The sequence shown here is derived from an EMBL/GenBank/DDBJ whole genome shotgun (WGS) entry which is preliminary data.</text>
</comment>